<dbReference type="InterPro" id="IPR051263">
    <property type="entry name" value="C-type_cytochrome_biogenesis"/>
</dbReference>
<dbReference type="Pfam" id="PF14559">
    <property type="entry name" value="TPR_19"/>
    <property type="match status" value="1"/>
</dbReference>
<dbReference type="EMBL" id="BONW01000028">
    <property type="protein sequence ID" value="GIG90461.1"/>
    <property type="molecule type" value="Genomic_DNA"/>
</dbReference>
<keyword evidence="2 6" id="KW-0349">Heme</keyword>
<comment type="caution">
    <text evidence="8">The sequence shown here is derived from an EMBL/GenBank/DDBJ whole genome shotgun (WGS) entry which is preliminary data.</text>
</comment>
<feature type="domain" description="CcmH/CycL/Ccl2/NrfF N-terminal" evidence="7">
    <location>
        <begin position="10"/>
        <end position="132"/>
    </location>
</feature>
<dbReference type="Proteomes" id="UP000646749">
    <property type="component" value="Unassembled WGS sequence"/>
</dbReference>
<sequence length="312" mass="33052">MRGRRIAGTLLLLVLLLGAVVGTYRSVRPVDDDPARRLAAELRCPACQGESVADSRSPIAAAMRDVITAQLGQGRSPDEIRTYLVRRYGAEVLSAPPARGWGLALWLVPVLALGAGAFPAVHAYRRHRRPAAAGSRPRAADAVVRPAGPSRPAVSAGRVWTAGAVTVLVLVGGVAVAAPRLADTSRPARPPDPAASADPVPDLLALARTMEEQNRYEVAAEIYRTALHQQPADEIRLRLAFTLIRIGQAAEATRLAEAVLASRPDTPDALLMLGLAQRGNDPTASTRTLRRFLDRAPGHPAAAEIRHLVGSG</sequence>
<keyword evidence="9" id="KW-1185">Reference proteome</keyword>
<dbReference type="PANTHER" id="PTHR47870:SF4">
    <property type="entry name" value="CYTOCHROME C-TYPE BIOGENESIS PROTEIN CYCH"/>
    <property type="match status" value="1"/>
</dbReference>
<evidence type="ECO:0000256" key="5">
    <source>
        <dbReference type="ARBA" id="ARBA00023004"/>
    </source>
</evidence>
<keyword evidence="5 6" id="KW-0408">Iron</keyword>
<evidence type="ECO:0000313" key="9">
    <source>
        <dbReference type="Proteomes" id="UP000646749"/>
    </source>
</evidence>
<evidence type="ECO:0000256" key="1">
    <source>
        <dbReference type="ARBA" id="ARBA00010342"/>
    </source>
</evidence>
<protein>
    <recommendedName>
        <fullName evidence="6">Cytochrome c-type biogenesis protein</fullName>
    </recommendedName>
</protein>
<proteinExistence type="inferred from homology"/>
<feature type="transmembrane region" description="Helical" evidence="6">
    <location>
        <begin position="103"/>
        <end position="121"/>
    </location>
</feature>
<organism evidence="8 9">
    <name type="scientific">Plantactinospora endophytica</name>
    <dbReference type="NCBI Taxonomy" id="673535"/>
    <lineage>
        <taxon>Bacteria</taxon>
        <taxon>Bacillati</taxon>
        <taxon>Actinomycetota</taxon>
        <taxon>Actinomycetes</taxon>
        <taxon>Micromonosporales</taxon>
        <taxon>Micromonosporaceae</taxon>
        <taxon>Plantactinospora</taxon>
    </lineage>
</organism>
<evidence type="ECO:0000256" key="3">
    <source>
        <dbReference type="ARBA" id="ARBA00022723"/>
    </source>
</evidence>
<dbReference type="InterPro" id="IPR005616">
    <property type="entry name" value="CcmH/CycL/Ccl2/NrfF_N"/>
</dbReference>
<comment type="function">
    <text evidence="6">Possible subunit of a heme lyase.</text>
</comment>
<gene>
    <name evidence="8" type="ORF">Pen02_53970</name>
</gene>
<dbReference type="Pfam" id="PF03918">
    <property type="entry name" value="CcmH"/>
    <property type="match status" value="1"/>
</dbReference>
<dbReference type="SUPFAM" id="SSF48452">
    <property type="entry name" value="TPR-like"/>
    <property type="match status" value="1"/>
</dbReference>
<feature type="transmembrane region" description="Helical" evidence="6">
    <location>
        <begin position="159"/>
        <end position="178"/>
    </location>
</feature>
<evidence type="ECO:0000256" key="4">
    <source>
        <dbReference type="ARBA" id="ARBA00022729"/>
    </source>
</evidence>
<dbReference type="PANTHER" id="PTHR47870">
    <property type="entry name" value="CYTOCHROME C-TYPE BIOGENESIS PROTEIN CCMH"/>
    <property type="match status" value="1"/>
</dbReference>
<dbReference type="InterPro" id="IPR011990">
    <property type="entry name" value="TPR-like_helical_dom_sf"/>
</dbReference>
<dbReference type="Gene3D" id="1.25.40.10">
    <property type="entry name" value="Tetratricopeptide repeat domain"/>
    <property type="match status" value="1"/>
</dbReference>
<evidence type="ECO:0000259" key="7">
    <source>
        <dbReference type="Pfam" id="PF03918"/>
    </source>
</evidence>
<keyword evidence="4 6" id="KW-0732">Signal</keyword>
<keyword evidence="6" id="KW-1133">Transmembrane helix</keyword>
<dbReference type="Gene3D" id="1.10.8.640">
    <property type="entry name" value="Cytochrome C biogenesis protein"/>
    <property type="match status" value="1"/>
</dbReference>
<keyword evidence="6" id="KW-0812">Transmembrane</keyword>
<evidence type="ECO:0000256" key="6">
    <source>
        <dbReference type="RuleBase" id="RU364112"/>
    </source>
</evidence>
<dbReference type="RefSeq" id="WP_203868879.1">
    <property type="nucleotide sequence ID" value="NZ_BONW01000028.1"/>
</dbReference>
<keyword evidence="3 6" id="KW-0479">Metal-binding</keyword>
<dbReference type="InterPro" id="IPR038297">
    <property type="entry name" value="CcmH/CycL/NrfF/Ccl2_sf"/>
</dbReference>
<reference evidence="8 9" key="1">
    <citation type="submission" date="2021-01" db="EMBL/GenBank/DDBJ databases">
        <title>Whole genome shotgun sequence of Plantactinospora endophytica NBRC 110450.</title>
        <authorList>
            <person name="Komaki H."/>
            <person name="Tamura T."/>
        </authorList>
    </citation>
    <scope>NUCLEOTIDE SEQUENCE [LARGE SCALE GENOMIC DNA]</scope>
    <source>
        <strain evidence="8 9">NBRC 110450</strain>
    </source>
</reference>
<keyword evidence="6" id="KW-0472">Membrane</keyword>
<accession>A0ABQ4E6V9</accession>
<dbReference type="CDD" id="cd16378">
    <property type="entry name" value="CcmH_N"/>
    <property type="match status" value="1"/>
</dbReference>
<name>A0ABQ4E6V9_9ACTN</name>
<evidence type="ECO:0000313" key="8">
    <source>
        <dbReference type="EMBL" id="GIG90461.1"/>
    </source>
</evidence>
<comment type="similarity">
    <text evidence="1 6">Belongs to the CcmH/CycL/Ccl2/NrfF family.</text>
</comment>
<evidence type="ECO:0000256" key="2">
    <source>
        <dbReference type="ARBA" id="ARBA00022617"/>
    </source>
</evidence>